<dbReference type="Pfam" id="PF12796">
    <property type="entry name" value="Ank_2"/>
    <property type="match status" value="2"/>
</dbReference>
<feature type="repeat" description="ANK" evidence="6">
    <location>
        <begin position="210"/>
        <end position="244"/>
    </location>
</feature>
<feature type="repeat" description="ANK" evidence="6">
    <location>
        <begin position="174"/>
        <end position="208"/>
    </location>
</feature>
<dbReference type="EMBL" id="JANTQA010000047">
    <property type="protein sequence ID" value="KAJ3433230.1"/>
    <property type="molecule type" value="Genomic_DNA"/>
</dbReference>
<dbReference type="InterPro" id="IPR008271">
    <property type="entry name" value="Ser/Thr_kinase_AS"/>
</dbReference>
<dbReference type="InterPro" id="IPR036770">
    <property type="entry name" value="Ankyrin_rpt-contain_sf"/>
</dbReference>
<comment type="caution">
    <text evidence="8">The sequence shown here is derived from an EMBL/GenBank/DDBJ whole genome shotgun (WGS) entry which is preliminary data.</text>
</comment>
<dbReference type="SUPFAM" id="SSF48403">
    <property type="entry name" value="Ankyrin repeat"/>
    <property type="match status" value="1"/>
</dbReference>
<dbReference type="Proteomes" id="UP001146793">
    <property type="component" value="Unassembled WGS sequence"/>
</dbReference>
<dbReference type="AlphaFoldDB" id="A0AAV7YXV7"/>
<dbReference type="Gene3D" id="1.10.510.10">
    <property type="entry name" value="Transferase(Phosphotransferase) domain 1"/>
    <property type="match status" value="1"/>
</dbReference>
<dbReference type="InterPro" id="IPR011009">
    <property type="entry name" value="Kinase-like_dom_sf"/>
</dbReference>
<feature type="domain" description="Protein kinase" evidence="7">
    <location>
        <begin position="307"/>
        <end position="566"/>
    </location>
</feature>
<keyword evidence="6" id="KW-0040">ANK repeat</keyword>
<dbReference type="Pfam" id="PF07714">
    <property type="entry name" value="PK_Tyr_Ser-Thr"/>
    <property type="match status" value="1"/>
</dbReference>
<dbReference type="SMART" id="SM00220">
    <property type="entry name" value="S_TKc"/>
    <property type="match status" value="1"/>
</dbReference>
<evidence type="ECO:0000256" key="2">
    <source>
        <dbReference type="ARBA" id="ARBA00022679"/>
    </source>
</evidence>
<dbReference type="SMART" id="SM00248">
    <property type="entry name" value="ANK"/>
    <property type="match status" value="5"/>
</dbReference>
<feature type="repeat" description="ANK" evidence="6">
    <location>
        <begin position="72"/>
        <end position="105"/>
    </location>
</feature>
<keyword evidence="5" id="KW-0067">ATP-binding</keyword>
<dbReference type="GO" id="GO:0005524">
    <property type="term" value="F:ATP binding"/>
    <property type="evidence" value="ECO:0007669"/>
    <property type="project" value="UniProtKB-KW"/>
</dbReference>
<reference evidence="8" key="1">
    <citation type="submission" date="2022-08" db="EMBL/GenBank/DDBJ databases">
        <title>Novel sulphate-reducing endosymbionts in the free-living metamonad Anaeramoeba.</title>
        <authorList>
            <person name="Jerlstrom-Hultqvist J."/>
            <person name="Cepicka I."/>
            <person name="Gallot-Lavallee L."/>
            <person name="Salas-Leiva D."/>
            <person name="Curtis B.A."/>
            <person name="Zahonova K."/>
            <person name="Pipaliya S."/>
            <person name="Dacks J."/>
            <person name="Roger A.J."/>
        </authorList>
    </citation>
    <scope>NUCLEOTIDE SEQUENCE</scope>
    <source>
        <strain evidence="8">Busselton2</strain>
    </source>
</reference>
<dbReference type="InterPro" id="IPR051681">
    <property type="entry name" value="Ser/Thr_Kinases-Pseudokinases"/>
</dbReference>
<dbReference type="GO" id="GO:0004674">
    <property type="term" value="F:protein serine/threonine kinase activity"/>
    <property type="evidence" value="ECO:0007669"/>
    <property type="project" value="TreeGrafter"/>
</dbReference>
<dbReference type="Gene3D" id="1.25.40.20">
    <property type="entry name" value="Ankyrin repeat-containing domain"/>
    <property type="match status" value="2"/>
</dbReference>
<gene>
    <name evidence="8" type="ORF">M0812_22183</name>
</gene>
<evidence type="ECO:0000256" key="1">
    <source>
        <dbReference type="ARBA" id="ARBA00005843"/>
    </source>
</evidence>
<name>A0AAV7YXV7_9EUKA</name>
<keyword evidence="2" id="KW-0808">Transferase</keyword>
<protein>
    <submittedName>
        <fullName evidence="8">Serine/threonine-protein kinase tnni3k-related</fullName>
    </submittedName>
</protein>
<dbReference type="PANTHER" id="PTHR44329:SF288">
    <property type="entry name" value="MITOGEN-ACTIVATED PROTEIN KINASE KINASE KINASE 20"/>
    <property type="match status" value="1"/>
</dbReference>
<evidence type="ECO:0000256" key="4">
    <source>
        <dbReference type="ARBA" id="ARBA00022777"/>
    </source>
</evidence>
<evidence type="ECO:0000256" key="5">
    <source>
        <dbReference type="ARBA" id="ARBA00022840"/>
    </source>
</evidence>
<evidence type="ECO:0000259" key="7">
    <source>
        <dbReference type="PROSITE" id="PS50011"/>
    </source>
</evidence>
<keyword evidence="3" id="KW-0547">Nucleotide-binding</keyword>
<accession>A0AAV7YXV7</accession>
<dbReference type="PROSITE" id="PS50297">
    <property type="entry name" value="ANK_REP_REGION"/>
    <property type="match status" value="2"/>
</dbReference>
<keyword evidence="4 8" id="KW-0418">Kinase</keyword>
<dbReference type="SUPFAM" id="SSF56112">
    <property type="entry name" value="Protein kinase-like (PK-like)"/>
    <property type="match status" value="1"/>
</dbReference>
<proteinExistence type="inferred from homology"/>
<dbReference type="PROSITE" id="PS50011">
    <property type="entry name" value="PROTEIN_KINASE_DOM"/>
    <property type="match status" value="1"/>
</dbReference>
<evidence type="ECO:0000313" key="9">
    <source>
        <dbReference type="Proteomes" id="UP001146793"/>
    </source>
</evidence>
<evidence type="ECO:0000256" key="3">
    <source>
        <dbReference type="ARBA" id="ARBA00022741"/>
    </source>
</evidence>
<evidence type="ECO:0000313" key="8">
    <source>
        <dbReference type="EMBL" id="KAJ3433230.1"/>
    </source>
</evidence>
<dbReference type="PROSITE" id="PS50088">
    <property type="entry name" value="ANK_REPEAT"/>
    <property type="match status" value="3"/>
</dbReference>
<dbReference type="InterPro" id="IPR000719">
    <property type="entry name" value="Prot_kinase_dom"/>
</dbReference>
<dbReference type="PANTHER" id="PTHR44329">
    <property type="entry name" value="SERINE/THREONINE-PROTEIN KINASE TNNI3K-RELATED"/>
    <property type="match status" value="1"/>
</dbReference>
<evidence type="ECO:0000256" key="6">
    <source>
        <dbReference type="PROSITE-ProRule" id="PRU00023"/>
    </source>
</evidence>
<organism evidence="8 9">
    <name type="scientific">Anaeramoeba flamelloides</name>
    <dbReference type="NCBI Taxonomy" id="1746091"/>
    <lineage>
        <taxon>Eukaryota</taxon>
        <taxon>Metamonada</taxon>
        <taxon>Anaeramoebidae</taxon>
        <taxon>Anaeramoeba</taxon>
    </lineage>
</organism>
<dbReference type="PROSITE" id="PS00108">
    <property type="entry name" value="PROTEIN_KINASE_ST"/>
    <property type="match status" value="1"/>
</dbReference>
<sequence>MTNNIEPKLIKVFQEGDLNAVKKALTSFNVKLVTPNNQQTALHLLCSRKKLNEEMLKSAITAGCSLKARDFYGNTPLHLLCLHGATVPLLKILVDGGANVNSQNELSFTPLHYLCWKNCDSQLLTYLTSAGANVKVTTPKNVGVLHMICLADPGEEELEILTDLGAPVNIANDKGLTPLHIYCTRPKQAIEVVQEFILKGAKVDEPDFYFGNTPLYYACSSKNPNLEIISFLKDRGADGDKKNFKGVTPKQILEKYHPDLSTNIMQTTKLDDNTHSDEEKISLDQNMDEIKKTVDPSSYQEIDPKKLITSKELGKGGFKTVYLGTWIGCKVAIGQLHKTVWTRAQLEEFKTELAFIYSLHYPNVVRFYGASTVDPKNMRIVSEFCSGGDLFRLVHGTKKQLAKKIPLMRKLEILYDVACGVQYLHSKGIVHSDLKTQNVLLDGDGRALLTDFGLSKTVEASKQTDEISGTPPYMPPEQWRQERKTTKLDIYAFGVIIWEVMRQEIPWKNVRNIKQVQELRENILKGSTLPVGPKNIFQNLIKRCFKFNKEDRPEISECIEEIREKMEEYK</sequence>
<dbReference type="InterPro" id="IPR001245">
    <property type="entry name" value="Ser-Thr/Tyr_kinase_cat_dom"/>
</dbReference>
<comment type="similarity">
    <text evidence="1">Belongs to the protein kinase superfamily. TKL Ser/Thr protein kinase family.</text>
</comment>
<dbReference type="InterPro" id="IPR002110">
    <property type="entry name" value="Ankyrin_rpt"/>
</dbReference>
<dbReference type="PIRSF" id="PIRSF000654">
    <property type="entry name" value="Integrin-linked_kinase"/>
    <property type="match status" value="1"/>
</dbReference>